<protein>
    <recommendedName>
        <fullName evidence="4">Transmembrane protein</fullName>
    </recommendedName>
</protein>
<feature type="transmembrane region" description="Helical" evidence="1">
    <location>
        <begin position="21"/>
        <end position="45"/>
    </location>
</feature>
<keyword evidence="1" id="KW-0812">Transmembrane</keyword>
<reference evidence="2 3" key="1">
    <citation type="submission" date="2021-06" db="EMBL/GenBank/DDBJ databases">
        <title>Updating the genus Pseudomonas: Description of 43 new species and partition of the Pseudomonas putida group.</title>
        <authorList>
            <person name="Girard L."/>
            <person name="Lood C."/>
            <person name="Vandamme P."/>
            <person name="Rokni-Zadeh H."/>
            <person name="Van Noort V."/>
            <person name="Hofte M."/>
            <person name="Lavigne R."/>
            <person name="De Mot R."/>
        </authorList>
    </citation>
    <scope>NUCLEOTIDE SEQUENCE [LARGE SCALE GENOMIC DNA]</scope>
    <source>
        <strain evidence="2 3">COR58</strain>
    </source>
</reference>
<dbReference type="Proteomes" id="UP000765224">
    <property type="component" value="Unassembled WGS sequence"/>
</dbReference>
<evidence type="ECO:0000313" key="2">
    <source>
        <dbReference type="EMBL" id="MBV4460822.1"/>
    </source>
</evidence>
<organism evidence="2 3">
    <name type="scientific">Pseudomonas ekonensis</name>
    <dbReference type="NCBI Taxonomy" id="2842353"/>
    <lineage>
        <taxon>Bacteria</taxon>
        <taxon>Pseudomonadati</taxon>
        <taxon>Pseudomonadota</taxon>
        <taxon>Gammaproteobacteria</taxon>
        <taxon>Pseudomonadales</taxon>
        <taxon>Pseudomonadaceae</taxon>
        <taxon>Pseudomonas</taxon>
    </lineage>
</organism>
<comment type="caution">
    <text evidence="2">The sequence shown here is derived from an EMBL/GenBank/DDBJ whole genome shotgun (WGS) entry which is preliminary data.</text>
</comment>
<gene>
    <name evidence="2" type="ORF">KVG96_22945</name>
</gene>
<dbReference type="RefSeq" id="WP_217894062.1">
    <property type="nucleotide sequence ID" value="NZ_JAHSTS010000002.1"/>
</dbReference>
<dbReference type="EMBL" id="JAHSTS010000002">
    <property type="protein sequence ID" value="MBV4460822.1"/>
    <property type="molecule type" value="Genomic_DNA"/>
</dbReference>
<keyword evidence="3" id="KW-1185">Reference proteome</keyword>
<proteinExistence type="predicted"/>
<sequence length="114" mass="12955">MNQKRTRVPLPHPPPYRESRVSFWLTVLVGVMLAFAIGASLYLIADSLISGSVTTMNRTGPRQTYTLASQPGRYWFEIVWQGLFTLMMLGVVSFGLWIRRKTRPPGARSKRTGR</sequence>
<keyword evidence="1" id="KW-0472">Membrane</keyword>
<feature type="transmembrane region" description="Helical" evidence="1">
    <location>
        <begin position="78"/>
        <end position="98"/>
    </location>
</feature>
<name>A0ABS6PK18_9PSED</name>
<evidence type="ECO:0000313" key="3">
    <source>
        <dbReference type="Proteomes" id="UP000765224"/>
    </source>
</evidence>
<evidence type="ECO:0000256" key="1">
    <source>
        <dbReference type="SAM" id="Phobius"/>
    </source>
</evidence>
<keyword evidence="1" id="KW-1133">Transmembrane helix</keyword>
<accession>A0ABS6PK18</accession>
<evidence type="ECO:0008006" key="4">
    <source>
        <dbReference type="Google" id="ProtNLM"/>
    </source>
</evidence>